<proteinExistence type="predicted"/>
<reference evidence="1" key="1">
    <citation type="submission" date="2021-06" db="EMBL/GenBank/DDBJ databases">
        <authorList>
            <person name="Hodson N. C."/>
            <person name="Mongue J. A."/>
            <person name="Jaron S. K."/>
        </authorList>
    </citation>
    <scope>NUCLEOTIDE SEQUENCE</scope>
</reference>
<dbReference type="AlphaFoldDB" id="A0A8J2LCH6"/>
<gene>
    <name evidence="1" type="ORF">AFUS01_LOCUS39357</name>
</gene>
<sequence>MTGKYPPKIPVACKYERREDTRTYDDKKKLFDGGLDTTEKETLEKFWKDRLEEFHGRTK</sequence>
<protein>
    <submittedName>
        <fullName evidence="1">Uncharacterized protein</fullName>
    </submittedName>
</protein>
<feature type="non-terminal residue" evidence="1">
    <location>
        <position position="1"/>
    </location>
</feature>
<evidence type="ECO:0000313" key="2">
    <source>
        <dbReference type="Proteomes" id="UP000708208"/>
    </source>
</evidence>
<evidence type="ECO:0000313" key="1">
    <source>
        <dbReference type="EMBL" id="CAG7829496.1"/>
    </source>
</evidence>
<accession>A0A8J2LCH6</accession>
<comment type="caution">
    <text evidence="1">The sequence shown here is derived from an EMBL/GenBank/DDBJ whole genome shotgun (WGS) entry which is preliminary data.</text>
</comment>
<keyword evidence="2" id="KW-1185">Reference proteome</keyword>
<dbReference type="EMBL" id="CAJVCH010551729">
    <property type="protein sequence ID" value="CAG7829496.1"/>
    <property type="molecule type" value="Genomic_DNA"/>
</dbReference>
<name>A0A8J2LCH6_9HEXA</name>
<organism evidence="1 2">
    <name type="scientific">Allacma fusca</name>
    <dbReference type="NCBI Taxonomy" id="39272"/>
    <lineage>
        <taxon>Eukaryota</taxon>
        <taxon>Metazoa</taxon>
        <taxon>Ecdysozoa</taxon>
        <taxon>Arthropoda</taxon>
        <taxon>Hexapoda</taxon>
        <taxon>Collembola</taxon>
        <taxon>Symphypleona</taxon>
        <taxon>Sminthuridae</taxon>
        <taxon>Allacma</taxon>
    </lineage>
</organism>
<dbReference type="Proteomes" id="UP000708208">
    <property type="component" value="Unassembled WGS sequence"/>
</dbReference>